<feature type="coiled-coil region" evidence="1">
    <location>
        <begin position="130"/>
        <end position="157"/>
    </location>
</feature>
<dbReference type="EMBL" id="KZ992609">
    <property type="protein sequence ID" value="RKP08365.1"/>
    <property type="molecule type" value="Genomic_DNA"/>
</dbReference>
<reference evidence="5" key="1">
    <citation type="journal article" date="2018" name="Nat. Microbiol.">
        <title>Leveraging single-cell genomics to expand the fungal tree of life.</title>
        <authorList>
            <person name="Ahrendt S.R."/>
            <person name="Quandt C.A."/>
            <person name="Ciobanu D."/>
            <person name="Clum A."/>
            <person name="Salamov A."/>
            <person name="Andreopoulos B."/>
            <person name="Cheng J.F."/>
            <person name="Woyke T."/>
            <person name="Pelin A."/>
            <person name="Henrissat B."/>
            <person name="Reynolds N.K."/>
            <person name="Benny G.L."/>
            <person name="Smith M.E."/>
            <person name="James T.Y."/>
            <person name="Grigoriev I.V."/>
        </authorList>
    </citation>
    <scope>NUCLEOTIDE SEQUENCE [LARGE SCALE GENOMIC DNA]</scope>
    <source>
        <strain evidence="5">RSA 1356</strain>
    </source>
</reference>
<feature type="compositionally biased region" description="Polar residues" evidence="2">
    <location>
        <begin position="41"/>
        <end position="60"/>
    </location>
</feature>
<evidence type="ECO:0000256" key="1">
    <source>
        <dbReference type="SAM" id="Coils"/>
    </source>
</evidence>
<dbReference type="PROSITE" id="PS00036">
    <property type="entry name" value="BZIP_BASIC"/>
    <property type="match status" value="1"/>
</dbReference>
<dbReference type="Gene3D" id="1.20.5.170">
    <property type="match status" value="1"/>
</dbReference>
<keyword evidence="5" id="KW-1185">Reference proteome</keyword>
<keyword evidence="1" id="KW-0175">Coiled coil</keyword>
<accession>A0A4P9XQP6</accession>
<dbReference type="Proteomes" id="UP000271241">
    <property type="component" value="Unassembled WGS sequence"/>
</dbReference>
<dbReference type="AlphaFoldDB" id="A0A4P9XQP6"/>
<evidence type="ECO:0000259" key="3">
    <source>
        <dbReference type="PROSITE" id="PS00036"/>
    </source>
</evidence>
<evidence type="ECO:0000313" key="4">
    <source>
        <dbReference type="EMBL" id="RKP08365.1"/>
    </source>
</evidence>
<dbReference type="SUPFAM" id="SSF57959">
    <property type="entry name" value="Leucine zipper domain"/>
    <property type="match status" value="1"/>
</dbReference>
<name>A0A4P9XQP6_9FUNG</name>
<evidence type="ECO:0000256" key="2">
    <source>
        <dbReference type="SAM" id="MobiDB-lite"/>
    </source>
</evidence>
<sequence>MPDSIAVKLEPTNVSFSPEHKQLPHALFNNFQATEHLESDFSGSRSTSAQPHMATENQASEVVGRPARAVRASSARNVRGAPHFSGRAYNRPRGLSAEEKRLRNRESQRAFRMRRERYVSYLENTIHRLNMQHAVEIHQLELEIASLRQQLAEASRAIWWARITAEPPANSAETMSETASTPPAALFANLAANWYAMDSPLLPPLQPPYLPPSTPSANETAMPAPSHAQHIGLTAADPFYDLSTMTSPLEIGHDQHSFSATTTATTTTTTTTAAASIATSPLAPACTLRYIEWRMCHSDGTPAMPLSPAHAAAAAAAAVPSPSPALQSPMHLPDAV</sequence>
<protein>
    <recommendedName>
        <fullName evidence="3">BZIP domain-containing protein</fullName>
    </recommendedName>
</protein>
<proteinExistence type="predicted"/>
<feature type="region of interest" description="Disordered" evidence="2">
    <location>
        <begin position="206"/>
        <end position="227"/>
    </location>
</feature>
<dbReference type="InterPro" id="IPR004827">
    <property type="entry name" value="bZIP"/>
</dbReference>
<feature type="compositionally biased region" description="Low complexity" evidence="2">
    <location>
        <begin position="62"/>
        <end position="81"/>
    </location>
</feature>
<dbReference type="OrthoDB" id="2593073at2759"/>
<organism evidence="4 5">
    <name type="scientific">Thamnocephalis sphaerospora</name>
    <dbReference type="NCBI Taxonomy" id="78915"/>
    <lineage>
        <taxon>Eukaryota</taxon>
        <taxon>Fungi</taxon>
        <taxon>Fungi incertae sedis</taxon>
        <taxon>Zoopagomycota</taxon>
        <taxon>Zoopagomycotina</taxon>
        <taxon>Zoopagomycetes</taxon>
        <taxon>Zoopagales</taxon>
        <taxon>Sigmoideomycetaceae</taxon>
        <taxon>Thamnocephalis</taxon>
    </lineage>
</organism>
<dbReference type="SMART" id="SM00338">
    <property type="entry name" value="BRLZ"/>
    <property type="match status" value="1"/>
</dbReference>
<evidence type="ECO:0000313" key="5">
    <source>
        <dbReference type="Proteomes" id="UP000271241"/>
    </source>
</evidence>
<dbReference type="CDD" id="cd14688">
    <property type="entry name" value="bZIP_YAP"/>
    <property type="match status" value="1"/>
</dbReference>
<feature type="region of interest" description="Disordered" evidence="2">
    <location>
        <begin position="38"/>
        <end position="93"/>
    </location>
</feature>
<gene>
    <name evidence="4" type="ORF">THASP1DRAFT_29822</name>
</gene>
<dbReference type="InterPro" id="IPR046347">
    <property type="entry name" value="bZIP_sf"/>
</dbReference>
<feature type="domain" description="BZIP" evidence="3">
    <location>
        <begin position="100"/>
        <end position="114"/>
    </location>
</feature>
<dbReference type="GO" id="GO:0003700">
    <property type="term" value="F:DNA-binding transcription factor activity"/>
    <property type="evidence" value="ECO:0007669"/>
    <property type="project" value="InterPro"/>
</dbReference>